<sequence>MARIYHNRRALEYATPSSLLPGSDVLAFHQSLPGYGATPLIELPSIAHDLHVKRLFLKDESSRLGLPAFKILGASWAAYCAIKRYLKLDVGPYIEDLAREVKGKGIALFAATQGNHGRAVARMARLLGIGCKIFVPRGMLSTTKVLIAGEGAEIVETPGDYDAAVQEASIASKDVEGGILVEDTAFKGYEEIPKWIVEGYTTLMVELERQVLASTGGKHADIVIVPVGVGSLAQAVVTYAKRMGCGGNTRIVTVEPDTAACLKKGLLNCASSASAPAEIDTASTIMAGLHCGTVSSLAWPILREGVDVCVSVPDIEVHRAVQELHAAGVDVGPCGAAPLAALRLLAAQSEVDILHDDSVVALLATEGPHDYALPLDTTTTDPIALTQILTGIDSSNPDLSRHAGTGEAIIAEYLMGWLMHHEFEVHRLESRPGRPSVVGVARGSGGGKALMFNGHIDTVTTAGYLGNPLSGEIKDGAVHGRGSFDMKAGVAASLIAAYQARETQQLKGDIILALVADEENMSLGIEELLAAGWRADAAVVSEPTSLELQLCHKGFVWANVDIIGKAGHGSRPDLAVDAIAKAGDFLVAFEKYGEDLLASRVEGAARHLILGTGTVHCSLIKGGEELSSYPARCTVSVERRTVPGETPQLVELELHALLDKLAREAPDFKSELHMGIFRPPFEIEKGHPFANLVARHAREVLGEEVKLAGASFWADSALLADNGIPSLLFGVQGGGAHSSEEWATVDSIARVTEILTRVAIEFCD</sequence>
<dbReference type="PANTHER" id="PTHR42937">
    <property type="match status" value="1"/>
</dbReference>
<dbReference type="InParanoid" id="A0A165BXP2"/>
<dbReference type="EMBL" id="KV427659">
    <property type="protein sequence ID" value="KZT01843.1"/>
    <property type="molecule type" value="Genomic_DNA"/>
</dbReference>
<dbReference type="Proteomes" id="UP000076871">
    <property type="component" value="Unassembled WGS sequence"/>
</dbReference>
<protein>
    <submittedName>
        <fullName evidence="5">Acetylornithine deacetylase</fullName>
    </submittedName>
</protein>
<dbReference type="Gene3D" id="3.30.70.360">
    <property type="match status" value="1"/>
</dbReference>
<dbReference type="Pfam" id="PF00291">
    <property type="entry name" value="PALP"/>
    <property type="match status" value="1"/>
</dbReference>
<reference evidence="5 6" key="1">
    <citation type="journal article" date="2016" name="Mol. Biol. Evol.">
        <title>Comparative Genomics of Early-Diverging Mushroom-Forming Fungi Provides Insights into the Origins of Lignocellulose Decay Capabilities.</title>
        <authorList>
            <person name="Nagy L.G."/>
            <person name="Riley R."/>
            <person name="Tritt A."/>
            <person name="Adam C."/>
            <person name="Daum C."/>
            <person name="Floudas D."/>
            <person name="Sun H."/>
            <person name="Yadav J.S."/>
            <person name="Pangilinan J."/>
            <person name="Larsson K.H."/>
            <person name="Matsuura K."/>
            <person name="Barry K."/>
            <person name="Labutti K."/>
            <person name="Kuo R."/>
            <person name="Ohm R.A."/>
            <person name="Bhattacharya S.S."/>
            <person name="Shirouzu T."/>
            <person name="Yoshinaga Y."/>
            <person name="Martin F.M."/>
            <person name="Grigoriev I.V."/>
            <person name="Hibbett D.S."/>
        </authorList>
    </citation>
    <scope>NUCLEOTIDE SEQUENCE [LARGE SCALE GENOMIC DNA]</scope>
    <source>
        <strain evidence="5 6">93-53</strain>
    </source>
</reference>
<dbReference type="InterPro" id="IPR002933">
    <property type="entry name" value="Peptidase_M20"/>
</dbReference>
<dbReference type="STRING" id="1314785.A0A165BXP2"/>
<comment type="similarity">
    <text evidence="1">Belongs to the peptidase M20A family.</text>
</comment>
<dbReference type="InterPro" id="IPR036264">
    <property type="entry name" value="Bact_exopeptidase_dim_dom"/>
</dbReference>
<feature type="domain" description="Tryptophan synthase beta chain-like PALP" evidence="3">
    <location>
        <begin position="33"/>
        <end position="352"/>
    </location>
</feature>
<evidence type="ECO:0000256" key="2">
    <source>
        <dbReference type="ARBA" id="ARBA00022801"/>
    </source>
</evidence>
<dbReference type="SUPFAM" id="SSF53686">
    <property type="entry name" value="Tryptophan synthase beta subunit-like PLP-dependent enzymes"/>
    <property type="match status" value="1"/>
</dbReference>
<dbReference type="InterPro" id="IPR001261">
    <property type="entry name" value="ArgE/DapE_CS"/>
</dbReference>
<keyword evidence="2" id="KW-0378">Hydrolase</keyword>
<evidence type="ECO:0000313" key="6">
    <source>
        <dbReference type="Proteomes" id="UP000076871"/>
    </source>
</evidence>
<dbReference type="Pfam" id="PF01546">
    <property type="entry name" value="Peptidase_M20"/>
    <property type="match status" value="1"/>
</dbReference>
<dbReference type="PANTHER" id="PTHR42937:SF1">
    <property type="entry name" value="DIAMINOPROPIONATE AMMONIA-LYASE"/>
    <property type="match status" value="1"/>
</dbReference>
<evidence type="ECO:0000259" key="3">
    <source>
        <dbReference type="Pfam" id="PF00291"/>
    </source>
</evidence>
<dbReference type="Gene3D" id="3.40.50.1100">
    <property type="match status" value="2"/>
</dbReference>
<proteinExistence type="inferred from homology"/>
<dbReference type="GeneID" id="63828392"/>
<dbReference type="SUPFAM" id="SSF53187">
    <property type="entry name" value="Zn-dependent exopeptidases"/>
    <property type="match status" value="1"/>
</dbReference>
<dbReference type="InterPro" id="IPR001926">
    <property type="entry name" value="TrpB-like_PALP"/>
</dbReference>
<dbReference type="PROSITE" id="PS00758">
    <property type="entry name" value="ARGE_DAPE_CPG2_1"/>
    <property type="match status" value="1"/>
</dbReference>
<feature type="domain" description="Peptidase M20 dimerisation" evidence="4">
    <location>
        <begin position="552"/>
        <end position="664"/>
    </location>
</feature>
<dbReference type="InterPro" id="IPR036052">
    <property type="entry name" value="TrpB-like_PALP_sf"/>
</dbReference>
<dbReference type="OrthoDB" id="10059875at2759"/>
<dbReference type="SUPFAM" id="SSF55031">
    <property type="entry name" value="Bacterial exopeptidase dimerisation domain"/>
    <property type="match status" value="1"/>
</dbReference>
<dbReference type="Pfam" id="PF07687">
    <property type="entry name" value="M20_dimer"/>
    <property type="match status" value="1"/>
</dbReference>
<gene>
    <name evidence="5" type="ORF">LAESUDRAFT_745295</name>
</gene>
<evidence type="ECO:0000256" key="1">
    <source>
        <dbReference type="ARBA" id="ARBA00006247"/>
    </source>
</evidence>
<organism evidence="5 6">
    <name type="scientific">Laetiporus sulphureus 93-53</name>
    <dbReference type="NCBI Taxonomy" id="1314785"/>
    <lineage>
        <taxon>Eukaryota</taxon>
        <taxon>Fungi</taxon>
        <taxon>Dikarya</taxon>
        <taxon>Basidiomycota</taxon>
        <taxon>Agaricomycotina</taxon>
        <taxon>Agaricomycetes</taxon>
        <taxon>Polyporales</taxon>
        <taxon>Laetiporus</taxon>
    </lineage>
</organism>
<dbReference type="Gene3D" id="3.40.630.10">
    <property type="entry name" value="Zn peptidases"/>
    <property type="match status" value="1"/>
</dbReference>
<accession>A0A165BXP2</accession>
<dbReference type="GO" id="GO:0016787">
    <property type="term" value="F:hydrolase activity"/>
    <property type="evidence" value="ECO:0007669"/>
    <property type="project" value="UniProtKB-KW"/>
</dbReference>
<keyword evidence="6" id="KW-1185">Reference proteome</keyword>
<dbReference type="CDD" id="cd00640">
    <property type="entry name" value="Trp-synth-beta_II"/>
    <property type="match status" value="1"/>
</dbReference>
<evidence type="ECO:0000259" key="4">
    <source>
        <dbReference type="Pfam" id="PF07687"/>
    </source>
</evidence>
<dbReference type="AlphaFoldDB" id="A0A165BXP2"/>
<name>A0A165BXP2_9APHY</name>
<dbReference type="InterPro" id="IPR011650">
    <property type="entry name" value="Peptidase_M20_dimer"/>
</dbReference>
<dbReference type="RefSeq" id="XP_040759583.1">
    <property type="nucleotide sequence ID" value="XM_040911364.1"/>
</dbReference>
<evidence type="ECO:0000313" key="5">
    <source>
        <dbReference type="EMBL" id="KZT01843.1"/>
    </source>
</evidence>